<feature type="compositionally biased region" description="Polar residues" evidence="1">
    <location>
        <begin position="310"/>
        <end position="329"/>
    </location>
</feature>
<keyword evidence="3" id="KW-1185">Reference proteome</keyword>
<feature type="compositionally biased region" description="Basic and acidic residues" evidence="1">
    <location>
        <begin position="171"/>
        <end position="181"/>
    </location>
</feature>
<protein>
    <recommendedName>
        <fullName evidence="4">Kinetochore protein</fullName>
    </recommendedName>
</protein>
<dbReference type="AlphaFoldDB" id="A0A8H6DHE6"/>
<feature type="region of interest" description="Disordered" evidence="1">
    <location>
        <begin position="215"/>
        <end position="353"/>
    </location>
</feature>
<evidence type="ECO:0000256" key="1">
    <source>
        <dbReference type="SAM" id="MobiDB-lite"/>
    </source>
</evidence>
<feature type="compositionally biased region" description="Acidic residues" evidence="1">
    <location>
        <begin position="234"/>
        <end position="264"/>
    </location>
</feature>
<feature type="region of interest" description="Disordered" evidence="1">
    <location>
        <begin position="66"/>
        <end position="183"/>
    </location>
</feature>
<gene>
    <name evidence="2" type="ORF">FGLOB1_3275</name>
</gene>
<feature type="compositionally biased region" description="Basic residues" evidence="1">
    <location>
        <begin position="339"/>
        <end position="348"/>
    </location>
</feature>
<dbReference type="Proteomes" id="UP000532311">
    <property type="component" value="Unassembled WGS sequence"/>
</dbReference>
<name>A0A8H6DHE6_9HYPO</name>
<evidence type="ECO:0000313" key="3">
    <source>
        <dbReference type="Proteomes" id="UP000532311"/>
    </source>
</evidence>
<dbReference type="EMBL" id="JAAQPF010000122">
    <property type="protein sequence ID" value="KAF5714972.1"/>
    <property type="molecule type" value="Genomic_DNA"/>
</dbReference>
<organism evidence="2 3">
    <name type="scientific">Fusarium globosum</name>
    <dbReference type="NCBI Taxonomy" id="78864"/>
    <lineage>
        <taxon>Eukaryota</taxon>
        <taxon>Fungi</taxon>
        <taxon>Dikarya</taxon>
        <taxon>Ascomycota</taxon>
        <taxon>Pezizomycotina</taxon>
        <taxon>Sordariomycetes</taxon>
        <taxon>Hypocreomycetidae</taxon>
        <taxon>Hypocreales</taxon>
        <taxon>Nectriaceae</taxon>
        <taxon>Fusarium</taxon>
        <taxon>Fusarium fujikuroi species complex</taxon>
    </lineage>
</organism>
<sequence>MAMATGQQRRIERLNERLRGAQRANIQDDSFNLDIAGLNIAGSTPAAPALARATSSERRTLNIPAKTRRLYNERSPSAQGEGGARRLSPRSSYDLPETSKEPGTQDTTVESREEEELGLEFVDEPEEPEEEVEPEPQPEPGLPSPEVEAPDENEAEVALPVLPDNEPSEQPSHRRESRRSLEQIAQDVANERQDVRMSQALFSTTRLHIMLQEYDAPPSSSSLGRKVRRKVAEPEVEEVEDEAPAEEEAQVEQEVAEAIDDVEAAETIGRKRLRRSLPSQSPVAEPNEQAEEEEAEEPTTKRRCGRRSGTPATQKQPATKSKPTNSRSRTTQERPLLKQVRKTKKAAKERRVSDSSAFEVTVQRFVNVKNFTKGDNEEKDHFAADLPFTTTGVTTVDVFAQACLEVINGTVAKLFEALQITEEKDKKKERRIKIWALEAYKEELTSRLLQLAEGEQVALKMDAIRIKHDDDTKESKLGTSAIMHDIDTAVERGRDVPELSRAQEKKADLANLELLVSRITDEATSSSSAGGMLQQVKKFNAVLERAEIALETK</sequence>
<feature type="compositionally biased region" description="Acidic residues" evidence="1">
    <location>
        <begin position="112"/>
        <end position="136"/>
    </location>
</feature>
<evidence type="ECO:0008006" key="4">
    <source>
        <dbReference type="Google" id="ProtNLM"/>
    </source>
</evidence>
<reference evidence="2 3" key="1">
    <citation type="submission" date="2020-05" db="EMBL/GenBank/DDBJ databases">
        <title>Identification and distribution of gene clusters putatively required for synthesis of sphingolipid metabolism inhibitors in phylogenetically diverse species of the filamentous fungus Fusarium.</title>
        <authorList>
            <person name="Kim H.-S."/>
            <person name="Busman M."/>
            <person name="Brown D.W."/>
            <person name="Divon H."/>
            <person name="Uhlig S."/>
            <person name="Proctor R.H."/>
        </authorList>
    </citation>
    <scope>NUCLEOTIDE SEQUENCE [LARGE SCALE GENOMIC DNA]</scope>
    <source>
        <strain evidence="2 3">NRRL 26131</strain>
    </source>
</reference>
<comment type="caution">
    <text evidence="2">The sequence shown here is derived from an EMBL/GenBank/DDBJ whole genome shotgun (WGS) entry which is preliminary data.</text>
</comment>
<evidence type="ECO:0000313" key="2">
    <source>
        <dbReference type="EMBL" id="KAF5714972.1"/>
    </source>
</evidence>
<proteinExistence type="predicted"/>
<accession>A0A8H6DHE6</accession>
<feature type="compositionally biased region" description="Acidic residues" evidence="1">
    <location>
        <begin position="288"/>
        <end position="297"/>
    </location>
</feature>